<dbReference type="InterPro" id="IPR036196">
    <property type="entry name" value="Ptyr_pPase_sf"/>
</dbReference>
<keyword evidence="3" id="KW-0904">Protein phosphatase</keyword>
<dbReference type="InterPro" id="IPR023485">
    <property type="entry name" value="Ptyr_pPase"/>
</dbReference>
<feature type="active site" evidence="4">
    <location>
        <position position="14"/>
    </location>
</feature>
<accession>A0A7X0VX23</accession>
<dbReference type="CDD" id="cd16344">
    <property type="entry name" value="LMWPAP"/>
    <property type="match status" value="1"/>
</dbReference>
<comment type="similarity">
    <text evidence="1">Belongs to the low molecular weight phosphotyrosine protein phosphatase family.</text>
</comment>
<evidence type="ECO:0000313" key="7">
    <source>
        <dbReference type="Proteomes" id="UP000564644"/>
    </source>
</evidence>
<dbReference type="PRINTS" id="PR00719">
    <property type="entry name" value="LMWPTPASE"/>
</dbReference>
<dbReference type="Pfam" id="PF01451">
    <property type="entry name" value="LMWPc"/>
    <property type="match status" value="1"/>
</dbReference>
<dbReference type="PANTHER" id="PTHR11717:SF31">
    <property type="entry name" value="LOW MOLECULAR WEIGHT PROTEIN-TYROSINE-PHOSPHATASE ETP-RELATED"/>
    <property type="match status" value="1"/>
</dbReference>
<gene>
    <name evidence="6" type="ORF">H7C18_19020</name>
</gene>
<feature type="domain" description="Phosphotyrosine protein phosphatase I" evidence="5">
    <location>
        <begin position="2"/>
        <end position="188"/>
    </location>
</feature>
<dbReference type="Proteomes" id="UP000564644">
    <property type="component" value="Unassembled WGS sequence"/>
</dbReference>
<keyword evidence="2" id="KW-0378">Hydrolase</keyword>
<evidence type="ECO:0000313" key="6">
    <source>
        <dbReference type="EMBL" id="MBB6733012.1"/>
    </source>
</evidence>
<dbReference type="SMART" id="SM00226">
    <property type="entry name" value="LMWPc"/>
    <property type="match status" value="1"/>
</dbReference>
<dbReference type="AlphaFoldDB" id="A0A7X0VX23"/>
<dbReference type="RefSeq" id="WP_185130675.1">
    <property type="nucleotide sequence ID" value="NZ_JACJVO010000024.1"/>
</dbReference>
<evidence type="ECO:0000256" key="2">
    <source>
        <dbReference type="ARBA" id="ARBA00022801"/>
    </source>
</evidence>
<dbReference type="SUPFAM" id="SSF52788">
    <property type="entry name" value="Phosphotyrosine protein phosphatases I"/>
    <property type="match status" value="1"/>
</dbReference>
<evidence type="ECO:0000256" key="4">
    <source>
        <dbReference type="PIRSR" id="PIRSR617867-1"/>
    </source>
</evidence>
<dbReference type="InterPro" id="IPR017867">
    <property type="entry name" value="Tyr_phospatase_low_mol_wt"/>
</dbReference>
<dbReference type="PANTHER" id="PTHR11717">
    <property type="entry name" value="LOW MOLECULAR WEIGHT PROTEIN TYROSINE PHOSPHATASE"/>
    <property type="match status" value="1"/>
</dbReference>
<dbReference type="InterPro" id="IPR050438">
    <property type="entry name" value="LMW_PTPase"/>
</dbReference>
<name>A0A7X0VX23_9BACL</name>
<proteinExistence type="inferred from homology"/>
<sequence>MTRILIVCTGNTCRSPMAEAMLRKLAGDNGLPVEVRSAGVSAMNGLPISQHAAETLRKRGVPLPGASSSLTSAEAEWADWILTMTSGHKQAVIERFPAAAGKTYTLKEFSLNGDPAMDDIAEIDRLYAEWQLKRSLGQRLSEADLERLRELQLKLPDFDIADPYGGPPELYERCADEIFEALGRALGRLQKPD</sequence>
<feature type="active site" description="Nucleophile" evidence="4">
    <location>
        <position position="8"/>
    </location>
</feature>
<evidence type="ECO:0000256" key="3">
    <source>
        <dbReference type="ARBA" id="ARBA00022912"/>
    </source>
</evidence>
<dbReference type="Gene3D" id="3.40.50.2300">
    <property type="match status" value="1"/>
</dbReference>
<dbReference type="GO" id="GO:0004725">
    <property type="term" value="F:protein tyrosine phosphatase activity"/>
    <property type="evidence" value="ECO:0007669"/>
    <property type="project" value="InterPro"/>
</dbReference>
<evidence type="ECO:0000256" key="1">
    <source>
        <dbReference type="ARBA" id="ARBA00011063"/>
    </source>
</evidence>
<reference evidence="6 7" key="1">
    <citation type="submission" date="2020-08" db="EMBL/GenBank/DDBJ databases">
        <title>Cohnella phylogeny.</title>
        <authorList>
            <person name="Dunlap C."/>
        </authorList>
    </citation>
    <scope>NUCLEOTIDE SEQUENCE [LARGE SCALE GENOMIC DNA]</scope>
    <source>
        <strain evidence="6 7">CBP 2801</strain>
    </source>
</reference>
<protein>
    <submittedName>
        <fullName evidence="6">Low molecular weight protein arginine phosphatase</fullName>
    </submittedName>
</protein>
<comment type="caution">
    <text evidence="6">The sequence shown here is derived from an EMBL/GenBank/DDBJ whole genome shotgun (WGS) entry which is preliminary data.</text>
</comment>
<organism evidence="6 7">
    <name type="scientific">Cohnella zeiphila</name>
    <dbReference type="NCBI Taxonomy" id="2761120"/>
    <lineage>
        <taxon>Bacteria</taxon>
        <taxon>Bacillati</taxon>
        <taxon>Bacillota</taxon>
        <taxon>Bacilli</taxon>
        <taxon>Bacillales</taxon>
        <taxon>Paenibacillaceae</taxon>
        <taxon>Cohnella</taxon>
    </lineage>
</organism>
<evidence type="ECO:0000259" key="5">
    <source>
        <dbReference type="SMART" id="SM00226"/>
    </source>
</evidence>
<dbReference type="EMBL" id="JACJVO010000024">
    <property type="protein sequence ID" value="MBB6733012.1"/>
    <property type="molecule type" value="Genomic_DNA"/>
</dbReference>
<keyword evidence="7" id="KW-1185">Reference proteome</keyword>